<evidence type="ECO:0000256" key="1">
    <source>
        <dbReference type="SAM" id="MobiDB-lite"/>
    </source>
</evidence>
<feature type="compositionally biased region" description="Polar residues" evidence="1">
    <location>
        <begin position="201"/>
        <end position="212"/>
    </location>
</feature>
<feature type="region of interest" description="Disordered" evidence="1">
    <location>
        <begin position="166"/>
        <end position="212"/>
    </location>
</feature>
<gene>
    <name evidence="2" type="ORF">GMOD_00004476</name>
</gene>
<keyword evidence="2" id="KW-0472">Membrane</keyword>
<keyword evidence="2" id="KW-0378">Hydrolase</keyword>
<dbReference type="AlphaFoldDB" id="A0A3M7M1H5"/>
<name>A0A3M7M1H5_9PLEO</name>
<feature type="compositionally biased region" description="Polar residues" evidence="1">
    <location>
        <begin position="419"/>
        <end position="431"/>
    </location>
</feature>
<dbReference type="OrthoDB" id="3926619at2759"/>
<reference evidence="2 3" key="1">
    <citation type="journal article" date="2014" name="PLoS ONE">
        <title>De novo Genome Assembly of the Fungal Plant Pathogen Pyrenophora semeniperda.</title>
        <authorList>
            <person name="Soliai M.M."/>
            <person name="Meyer S.E."/>
            <person name="Udall J.A."/>
            <person name="Elzinga D.E."/>
            <person name="Hermansen R.A."/>
            <person name="Bodily P.M."/>
            <person name="Hart A.A."/>
            <person name="Coleman C.E."/>
        </authorList>
    </citation>
    <scope>NUCLEOTIDE SEQUENCE [LARGE SCALE GENOMIC DNA]</scope>
    <source>
        <strain evidence="2 3">CCB06</strain>
        <tissue evidence="2">Mycelium</tissue>
    </source>
</reference>
<organism evidence="2 3">
    <name type="scientific">Pyrenophora seminiperda CCB06</name>
    <dbReference type="NCBI Taxonomy" id="1302712"/>
    <lineage>
        <taxon>Eukaryota</taxon>
        <taxon>Fungi</taxon>
        <taxon>Dikarya</taxon>
        <taxon>Ascomycota</taxon>
        <taxon>Pezizomycotina</taxon>
        <taxon>Dothideomycetes</taxon>
        <taxon>Pleosporomycetidae</taxon>
        <taxon>Pleosporales</taxon>
        <taxon>Pleosporineae</taxon>
        <taxon>Pleosporaceae</taxon>
        <taxon>Pyrenophora</taxon>
    </lineage>
</organism>
<protein>
    <submittedName>
        <fullName evidence="2">Transmembrane protease serine 9</fullName>
    </submittedName>
</protein>
<feature type="region of interest" description="Disordered" evidence="1">
    <location>
        <begin position="25"/>
        <end position="65"/>
    </location>
</feature>
<accession>A0A3M7M1H5</accession>
<evidence type="ECO:0000313" key="3">
    <source>
        <dbReference type="Proteomes" id="UP000265663"/>
    </source>
</evidence>
<keyword evidence="2" id="KW-0645">Protease</keyword>
<dbReference type="Proteomes" id="UP000265663">
    <property type="component" value="Unassembled WGS sequence"/>
</dbReference>
<keyword evidence="3" id="KW-1185">Reference proteome</keyword>
<feature type="region of interest" description="Disordered" evidence="1">
    <location>
        <begin position="350"/>
        <end position="465"/>
    </location>
</feature>
<dbReference type="GO" id="GO:0006508">
    <property type="term" value="P:proteolysis"/>
    <property type="evidence" value="ECO:0007669"/>
    <property type="project" value="UniProtKB-KW"/>
</dbReference>
<dbReference type="EMBL" id="KE747814">
    <property type="protein sequence ID" value="RMZ68260.1"/>
    <property type="molecule type" value="Genomic_DNA"/>
</dbReference>
<keyword evidence="2" id="KW-0812">Transmembrane</keyword>
<feature type="compositionally biased region" description="Polar residues" evidence="1">
    <location>
        <begin position="28"/>
        <end position="37"/>
    </location>
</feature>
<evidence type="ECO:0000313" key="2">
    <source>
        <dbReference type="EMBL" id="RMZ68260.1"/>
    </source>
</evidence>
<feature type="compositionally biased region" description="Low complexity" evidence="1">
    <location>
        <begin position="182"/>
        <end position="191"/>
    </location>
</feature>
<dbReference type="GO" id="GO:0008233">
    <property type="term" value="F:peptidase activity"/>
    <property type="evidence" value="ECO:0007669"/>
    <property type="project" value="UniProtKB-KW"/>
</dbReference>
<proteinExistence type="predicted"/>
<feature type="region of interest" description="Disordered" evidence="1">
    <location>
        <begin position="227"/>
        <end position="261"/>
    </location>
</feature>
<sequence>MVDVAVTSQLSQWTFAKPDVVARPLRASTDSSASSPNLCDDVPETLRIGSAATPESSPPAGKDNTVLQKRYLSSEEDLTADDGSDSDSEYDYEDVVVHDLTKEARRMSISRWDKGRSCDMAVLVSYAHAGRPKVVEMDTARPVIQPRSASLIQIPVTAANRLRKADESQRLSLRLPPVNRMPSSPISPSRSLAADIETRRPSTSHSPVTTSKLTTFPDSASFASSFQTASSRSYSPAPSEVPRRPSSSTAGEPVSSARSSIYAPTKSRLDLARINTTQSAYPASNRQSYLAPLTPQSPALSFLSSDPYENSTISAASPIIKKPAAHRRLRSISMKLSLAKIAISPAKKPYDARINGRAPPTPVTPMTPQTAPLDGGASFPNPGPNKIRRASTILRPKSRGGESKRAPTPESAPPVPQMAASTMQQKRSTTMGRMLPRGANEREPTLIIPPCPESDAASTSSMKSRAIRRRKSLMDFMDSL</sequence>